<dbReference type="EMBL" id="GBRH01177097">
    <property type="protein sequence ID" value="JAE20799.1"/>
    <property type="molecule type" value="Transcribed_RNA"/>
</dbReference>
<name>A0A0A9GBH4_ARUDO</name>
<evidence type="ECO:0000313" key="1">
    <source>
        <dbReference type="EMBL" id="JAE20799.1"/>
    </source>
</evidence>
<proteinExistence type="predicted"/>
<reference evidence="1" key="2">
    <citation type="journal article" date="2015" name="Data Brief">
        <title>Shoot transcriptome of the giant reed, Arundo donax.</title>
        <authorList>
            <person name="Barrero R.A."/>
            <person name="Guerrero F.D."/>
            <person name="Moolhuijzen P."/>
            <person name="Goolsby J.A."/>
            <person name="Tidwell J."/>
            <person name="Bellgard S.E."/>
            <person name="Bellgard M.I."/>
        </authorList>
    </citation>
    <scope>NUCLEOTIDE SEQUENCE</scope>
    <source>
        <tissue evidence="1">Shoot tissue taken approximately 20 cm above the soil surface</tissue>
    </source>
</reference>
<accession>A0A0A9GBH4</accession>
<sequence length="73" mass="8725">MRIRCHPTIIQRLQNIFRWCVNNTQRTSYLANCLTTRACQGCSSLTNEFFRRTDISYFSIFNFCSRIRSCRFG</sequence>
<protein>
    <submittedName>
        <fullName evidence="1">Uncharacterized protein</fullName>
    </submittedName>
</protein>
<reference evidence="1" key="1">
    <citation type="submission" date="2014-09" db="EMBL/GenBank/DDBJ databases">
        <authorList>
            <person name="Magalhaes I.L.F."/>
            <person name="Oliveira U."/>
            <person name="Santos F.R."/>
            <person name="Vidigal T.H.D.A."/>
            <person name="Brescovit A.D."/>
            <person name="Santos A.J."/>
        </authorList>
    </citation>
    <scope>NUCLEOTIDE SEQUENCE</scope>
    <source>
        <tissue evidence="1">Shoot tissue taken approximately 20 cm above the soil surface</tissue>
    </source>
</reference>
<dbReference type="AlphaFoldDB" id="A0A0A9GBH4"/>
<organism evidence="1">
    <name type="scientific">Arundo donax</name>
    <name type="common">Giant reed</name>
    <name type="synonym">Donax arundinaceus</name>
    <dbReference type="NCBI Taxonomy" id="35708"/>
    <lineage>
        <taxon>Eukaryota</taxon>
        <taxon>Viridiplantae</taxon>
        <taxon>Streptophyta</taxon>
        <taxon>Embryophyta</taxon>
        <taxon>Tracheophyta</taxon>
        <taxon>Spermatophyta</taxon>
        <taxon>Magnoliopsida</taxon>
        <taxon>Liliopsida</taxon>
        <taxon>Poales</taxon>
        <taxon>Poaceae</taxon>
        <taxon>PACMAD clade</taxon>
        <taxon>Arundinoideae</taxon>
        <taxon>Arundineae</taxon>
        <taxon>Arundo</taxon>
    </lineage>
</organism>